<dbReference type="GO" id="GO:0007062">
    <property type="term" value="P:sister chromatid cohesion"/>
    <property type="evidence" value="ECO:0007669"/>
    <property type="project" value="InterPro"/>
</dbReference>
<dbReference type="HAMAP" id="MF_01894">
    <property type="entry name" value="Smc_prok"/>
    <property type="match status" value="1"/>
</dbReference>
<dbReference type="GO" id="GO:0006260">
    <property type="term" value="P:DNA replication"/>
    <property type="evidence" value="ECO:0007669"/>
    <property type="project" value="UniProtKB-UniRule"/>
</dbReference>
<evidence type="ECO:0000256" key="4">
    <source>
        <dbReference type="ARBA" id="ARBA00022840"/>
    </source>
</evidence>
<evidence type="ECO:0000256" key="7">
    <source>
        <dbReference type="ARBA" id="ARBA00023125"/>
    </source>
</evidence>
<reference evidence="10 11" key="1">
    <citation type="submission" date="2007-05" db="EMBL/GenBank/DDBJ databases">
        <title>Complete sequence of Geobacter uraniireducens Rf4.</title>
        <authorList>
            <consortium name="US DOE Joint Genome Institute"/>
            <person name="Copeland A."/>
            <person name="Lucas S."/>
            <person name="Lapidus A."/>
            <person name="Barry K."/>
            <person name="Detter J.C."/>
            <person name="Glavina del Rio T."/>
            <person name="Hammon N."/>
            <person name="Israni S."/>
            <person name="Dalin E."/>
            <person name="Tice H."/>
            <person name="Pitluck S."/>
            <person name="Chertkov O."/>
            <person name="Brettin T."/>
            <person name="Bruce D."/>
            <person name="Han C."/>
            <person name="Schmutz J."/>
            <person name="Larimer F."/>
            <person name="Land M."/>
            <person name="Hauser L."/>
            <person name="Kyrpides N."/>
            <person name="Mikhailova N."/>
            <person name="Shelobolina E."/>
            <person name="Aklujkar M."/>
            <person name="Lovley D."/>
            <person name="Richardson P."/>
        </authorList>
    </citation>
    <scope>NUCLEOTIDE SEQUENCE [LARGE SCALE GENOMIC DNA]</scope>
    <source>
        <strain evidence="10 11">Rf4</strain>
    </source>
</reference>
<keyword evidence="6" id="KW-0226">DNA condensation</keyword>
<evidence type="ECO:0000256" key="3">
    <source>
        <dbReference type="ARBA" id="ARBA00022741"/>
    </source>
</evidence>
<proteinExistence type="inferred from homology"/>
<dbReference type="InterPro" id="IPR036277">
    <property type="entry name" value="SMC_hinge_sf"/>
</dbReference>
<dbReference type="FunFam" id="3.40.50.300:FF:000901">
    <property type="entry name" value="Chromosome partition protein Smc"/>
    <property type="match status" value="1"/>
</dbReference>
<dbReference type="RefSeq" id="WP_011938022.1">
    <property type="nucleotide sequence ID" value="NC_009483.1"/>
</dbReference>
<dbReference type="Proteomes" id="UP000006695">
    <property type="component" value="Chromosome"/>
</dbReference>
<dbReference type="NCBIfam" id="TIGR02168">
    <property type="entry name" value="SMC_prok_B"/>
    <property type="match status" value="1"/>
</dbReference>
<dbReference type="InterPro" id="IPR003395">
    <property type="entry name" value="RecF/RecN/SMC_N"/>
</dbReference>
<keyword evidence="7 8" id="KW-0238">DNA-binding</keyword>
<dbReference type="Pfam" id="PF02463">
    <property type="entry name" value="SMC_N"/>
    <property type="match status" value="1"/>
</dbReference>
<feature type="binding site" evidence="8">
    <location>
        <begin position="32"/>
        <end position="39"/>
    </location>
    <ligand>
        <name>ATP</name>
        <dbReference type="ChEBI" id="CHEBI:30616"/>
    </ligand>
</feature>
<dbReference type="InterPro" id="IPR011890">
    <property type="entry name" value="SMC_prok"/>
</dbReference>
<gene>
    <name evidence="8" type="primary">smc</name>
    <name evidence="10" type="ordered locus">Gura_1094</name>
</gene>
<comment type="function">
    <text evidence="8">Required for chromosome condensation and partitioning.</text>
</comment>
<dbReference type="GO" id="GO:0030261">
    <property type="term" value="P:chromosome condensation"/>
    <property type="evidence" value="ECO:0007669"/>
    <property type="project" value="UniProtKB-KW"/>
</dbReference>
<keyword evidence="4 8" id="KW-0067">ATP-binding</keyword>
<dbReference type="AlphaFoldDB" id="A5GAU8"/>
<dbReference type="Gene3D" id="1.20.1060.20">
    <property type="match status" value="1"/>
</dbReference>
<evidence type="ECO:0000259" key="9">
    <source>
        <dbReference type="SMART" id="SM00968"/>
    </source>
</evidence>
<dbReference type="InterPro" id="IPR010935">
    <property type="entry name" value="SMC_hinge"/>
</dbReference>
<dbReference type="GO" id="GO:0016887">
    <property type="term" value="F:ATP hydrolysis activity"/>
    <property type="evidence" value="ECO:0007669"/>
    <property type="project" value="InterPro"/>
</dbReference>
<feature type="domain" description="SMC hinge" evidence="9">
    <location>
        <begin position="524"/>
        <end position="634"/>
    </location>
</feature>
<accession>A5GAU8</accession>
<dbReference type="InterPro" id="IPR027417">
    <property type="entry name" value="P-loop_NTPase"/>
</dbReference>
<dbReference type="GO" id="GO:0005694">
    <property type="term" value="C:chromosome"/>
    <property type="evidence" value="ECO:0007669"/>
    <property type="project" value="InterPro"/>
</dbReference>
<comment type="similarity">
    <text evidence="8">Belongs to the SMC family.</text>
</comment>
<evidence type="ECO:0000256" key="6">
    <source>
        <dbReference type="ARBA" id="ARBA00023067"/>
    </source>
</evidence>
<dbReference type="GO" id="GO:0007059">
    <property type="term" value="P:chromosome segregation"/>
    <property type="evidence" value="ECO:0007669"/>
    <property type="project" value="UniProtKB-UniRule"/>
</dbReference>
<evidence type="ECO:0000313" key="11">
    <source>
        <dbReference type="Proteomes" id="UP000006695"/>
    </source>
</evidence>
<organism evidence="10 11">
    <name type="scientific">Geotalea uraniireducens (strain Rf4)</name>
    <name type="common">Geobacter uraniireducens</name>
    <dbReference type="NCBI Taxonomy" id="351605"/>
    <lineage>
        <taxon>Bacteria</taxon>
        <taxon>Pseudomonadati</taxon>
        <taxon>Thermodesulfobacteriota</taxon>
        <taxon>Desulfuromonadia</taxon>
        <taxon>Geobacterales</taxon>
        <taxon>Geobacteraceae</taxon>
        <taxon>Geotalea</taxon>
    </lineage>
</organism>
<dbReference type="OrthoDB" id="9808768at2"/>
<sequence length="1176" mass="132965">MKIKRLDILGFKSFHDKVSLDFQQGITGIVGPNGCGKSNVVDAIRWVMGEQSAKNLRGKQMEDIIFGGSECRKPLGLAEVSLVFSTDDGRVPAKYLNYSEIQVTRRLYRDGESEYLLNKSQCRLLDIAELFMDTGVGARAYSIIEQGKIGMILHSKPEERRVLIEEAAGVTKFKARKQVALKKIDVTRQNLLRISDILSEIKRQLGGLQRQAKKAEKFREYREELKEIELLFSVNCYRALKDNKTGVDEELATLNKKLAFLVADQEKGELALEEKRITLLEQEEALVVSQEEIYRVKSDIQGGENRREFQKKELLNLERLVGRFNDDLTNQTQQLADAEIELKSLVEHKGGFVVELADEEQNLLECESLLEETTRVERAISEQVEENRKELFGILSEIAQFNNKYSGAAKRLEAMAERFERNQRESLMLGEKQAEASTRVTGLENACKNNAELKQITANEMADLRQREEELKVTLAAKEKELQDKRDQLSAKSSRLRSIQELEAQFAGYGQGVRTLLTAEGFKKRFRGMVADIVETGETYEAAVEVALGERLQWLLCNSDGDALEAVAYLKDISGGRSSFVLQNFQLVGERLVVPGADDLLAKVTIADGFKAFVEPLLANTRLVETLCKALELAKQYPQLTFVTIHGDMVHSGGIVNGGSLEAAQQGLIHKKREIKELSGEVAAITTRVKDLEEIRAELKEEFIAVEEGLRDVRQRLHQADIQSLNSEKDLIRAREELQRIEERTAIRSLEDEQLREEKMLLENELSDANQKRCIGEERKTVLELRLKELQQSLAAKKEEIDAVRESVTSRKVRVAALKEKRESNVQAIRRIEDLITGLRQKIAGHDAELERAAGDREKLISAINQSDESIKLLLQKQASVETAFTAVKEHYELEAKAHKEEEAKLKGLRNLVVDVKESITAKTIKSSELSMQLDHLENQLLDKYRLDIAELFPKYGIIDYNAAEKIARQGELQKLVDEMGDVNLTAIDEFQELDKRFTFLAEQKEDLEESLHSLQKAIQRINKTTRKRFLETFQLVNAKFQEVFPRLFCGGRAELKLTNEEDLLETGLEIIVQPPGKKLQNVTLLSGGEKALTAVALIFSIFLIKPTPFCLLDEVDAPLDDANIGRFNDMVREMSAISQFIIITHNKTTMAVVDTLYGVTMEEPGVSKLVSVKLN</sequence>
<comment type="subunit">
    <text evidence="8">Homodimer.</text>
</comment>
<evidence type="ECO:0000256" key="1">
    <source>
        <dbReference type="ARBA" id="ARBA00004496"/>
    </source>
</evidence>
<dbReference type="KEGG" id="gur:Gura_1094"/>
<comment type="subcellular location">
    <subcellularLocation>
        <location evidence="1 8">Cytoplasm</location>
    </subcellularLocation>
</comment>
<dbReference type="GO" id="GO:0005524">
    <property type="term" value="F:ATP binding"/>
    <property type="evidence" value="ECO:0007669"/>
    <property type="project" value="UniProtKB-UniRule"/>
</dbReference>
<keyword evidence="11" id="KW-1185">Reference proteome</keyword>
<dbReference type="SUPFAM" id="SSF52540">
    <property type="entry name" value="P-loop containing nucleoside triphosphate hydrolases"/>
    <property type="match status" value="1"/>
</dbReference>
<feature type="coiled-coil region" evidence="8">
    <location>
        <begin position="461"/>
        <end position="495"/>
    </location>
</feature>
<dbReference type="InterPro" id="IPR024704">
    <property type="entry name" value="SMC"/>
</dbReference>
<feature type="coiled-coil region" evidence="8">
    <location>
        <begin position="198"/>
        <end position="376"/>
    </location>
</feature>
<keyword evidence="2 8" id="KW-0963">Cytoplasm</keyword>
<dbReference type="SUPFAM" id="SSF75553">
    <property type="entry name" value="Smc hinge domain"/>
    <property type="match status" value="1"/>
</dbReference>
<dbReference type="GO" id="GO:0003677">
    <property type="term" value="F:DNA binding"/>
    <property type="evidence" value="ECO:0007669"/>
    <property type="project" value="UniProtKB-UniRule"/>
</dbReference>
<dbReference type="Gene3D" id="3.30.70.1620">
    <property type="match status" value="1"/>
</dbReference>
<dbReference type="InterPro" id="IPR050308">
    <property type="entry name" value="MukB/SMC"/>
</dbReference>
<protein>
    <recommendedName>
        <fullName evidence="8">Chromosome partition protein Smc</fullName>
    </recommendedName>
</protein>
<dbReference type="Gene3D" id="3.40.50.300">
    <property type="entry name" value="P-loop containing nucleotide triphosphate hydrolases"/>
    <property type="match status" value="2"/>
</dbReference>
<dbReference type="HOGENOM" id="CLU_001042_2_2_7"/>
<dbReference type="CDD" id="cd03278">
    <property type="entry name" value="ABC_SMC_barmotin"/>
    <property type="match status" value="1"/>
</dbReference>
<dbReference type="STRING" id="351605.Gura_1094"/>
<evidence type="ECO:0000313" key="10">
    <source>
        <dbReference type="EMBL" id="ABQ25300.1"/>
    </source>
</evidence>
<dbReference type="PIRSF" id="PIRSF005719">
    <property type="entry name" value="SMC"/>
    <property type="match status" value="1"/>
</dbReference>
<feature type="coiled-coil region" evidence="8">
    <location>
        <begin position="991"/>
        <end position="1025"/>
    </location>
</feature>
<dbReference type="PANTHER" id="PTHR42963">
    <property type="entry name" value="CHROMOSOME PARTITION PROTEIN MUKB"/>
    <property type="match status" value="1"/>
</dbReference>
<keyword evidence="5 8" id="KW-0175">Coiled coil</keyword>
<evidence type="ECO:0000256" key="2">
    <source>
        <dbReference type="ARBA" id="ARBA00022490"/>
    </source>
</evidence>
<evidence type="ECO:0000256" key="5">
    <source>
        <dbReference type="ARBA" id="ARBA00023054"/>
    </source>
</evidence>
<dbReference type="SMART" id="SM00968">
    <property type="entry name" value="SMC_hinge"/>
    <property type="match status" value="1"/>
</dbReference>
<name>A5GAU8_GEOUR</name>
<comment type="domain">
    <text evidence="8">Contains large globular domains required for ATP hydrolysis at each terminus and a third globular domain forming a flexible hinge near the middle of the molecule. These domains are separated by coiled-coil structures.</text>
</comment>
<evidence type="ECO:0000256" key="8">
    <source>
        <dbReference type="HAMAP-Rule" id="MF_01894"/>
    </source>
</evidence>
<dbReference type="EMBL" id="CP000698">
    <property type="protein sequence ID" value="ABQ25300.1"/>
    <property type="molecule type" value="Genomic_DNA"/>
</dbReference>
<feature type="coiled-coil region" evidence="8">
    <location>
        <begin position="661"/>
        <end position="807"/>
    </location>
</feature>
<keyword evidence="3 8" id="KW-0547">Nucleotide-binding</keyword>
<dbReference type="Pfam" id="PF06470">
    <property type="entry name" value="SMC_hinge"/>
    <property type="match status" value="1"/>
</dbReference>
<dbReference type="PANTHER" id="PTHR42963:SF1">
    <property type="entry name" value="DUF4476 DOMAIN-CONTAINING PROTEIN"/>
    <property type="match status" value="1"/>
</dbReference>
<dbReference type="GO" id="GO:0005737">
    <property type="term" value="C:cytoplasm"/>
    <property type="evidence" value="ECO:0007669"/>
    <property type="project" value="UniProtKB-SubCell"/>
</dbReference>